<sequence length="579" mass="61507">MPEEVIGYRLPVSPHTVVGSHDGSGRAITHFTTPDGRLLLATCGDDEVIRLWNPLGGAVGQPITGYGETMRGITAWLTADGEPRIATVGDDGGNGVWLWDPMTGQPVSAPLAGHGYYVSDVVAFPSPDGPRLASVSDDHTMRIWDPGTGEQLRVIETPGHWLGEPSVFLDGDRPRILTRDFSTLRLWDPLTGEELPLPDFDHEDLITATAVHTDAEGRVQVASVSRNGTVAVHDLASGVSRELEDAGLGLLDVPDGLCSAAFFHADDGALRLATGSDAADIRIWDPALTEQSPQVLRGRRRSWNDREVRGLTVFTGADSRARLASIDSGGVVRVWDPSRPLARVVGATLGHAGLVVAAGRHVVPVADQLVVLGADGAPSDEFSEPTGSLIEDCSPLSGNGIITVGDGEAVVWNARLEEIARFEVGQWDDGVVALPGDLVATASRWGGIRLWSLDQGRAAGEPFDAHEGGVLDLARLGDQLASVGDDGWLRLWDVQPWRLAAEFRPEPDGDVALLASVGDLIATAGSEPVVRLWTREGEPAGSIAVDGMPEALSTLPEGHLGVGFLDGLVVVRPTPRWRR</sequence>
<comment type="caution">
    <text evidence="4">The sequence shown here is derived from an EMBL/GenBank/DDBJ whole genome shotgun (WGS) entry which is preliminary data.</text>
</comment>
<dbReference type="PRINTS" id="PR00320">
    <property type="entry name" value="GPROTEINBRPT"/>
</dbReference>
<dbReference type="InterPro" id="IPR001680">
    <property type="entry name" value="WD40_rpt"/>
</dbReference>
<accession>A0A3P1WRV5</accession>
<protein>
    <submittedName>
        <fullName evidence="4">WD40 repeat domain-containing protein</fullName>
    </submittedName>
</protein>
<feature type="repeat" description="WD" evidence="3">
    <location>
        <begin position="463"/>
        <end position="495"/>
    </location>
</feature>
<dbReference type="Gene3D" id="2.130.10.10">
    <property type="entry name" value="YVTN repeat-like/Quinoprotein amine dehydrogenase"/>
    <property type="match status" value="3"/>
</dbReference>
<keyword evidence="2" id="KW-0677">Repeat</keyword>
<reference evidence="4 5" key="1">
    <citation type="submission" date="2018-11" db="EMBL/GenBank/DDBJ databases">
        <title>Genomes From Bacteria Associated with the Canine Oral Cavity: a Test Case for Automated Genome-Based Taxonomic Assignment.</title>
        <authorList>
            <person name="Coil D.A."/>
            <person name="Jospin G."/>
            <person name="Darling A.E."/>
            <person name="Wallis C."/>
            <person name="Davis I.J."/>
            <person name="Harris S."/>
            <person name="Eisen J.A."/>
            <person name="Holcombe L.J."/>
            <person name="O'Flynn C."/>
        </authorList>
    </citation>
    <scope>NUCLEOTIDE SEQUENCE [LARGE SCALE GENOMIC DNA]</scope>
    <source>
        <strain evidence="4 5">OH2822_COT-296</strain>
    </source>
</reference>
<gene>
    <name evidence="4" type="ORF">EII35_10005</name>
</gene>
<evidence type="ECO:0000256" key="3">
    <source>
        <dbReference type="PROSITE-ProRule" id="PRU00221"/>
    </source>
</evidence>
<dbReference type="InterPro" id="IPR020472">
    <property type="entry name" value="WD40_PAC1"/>
</dbReference>
<evidence type="ECO:0000313" key="4">
    <source>
        <dbReference type="EMBL" id="RRD49025.1"/>
    </source>
</evidence>
<dbReference type="SMART" id="SM00320">
    <property type="entry name" value="WD40"/>
    <property type="match status" value="7"/>
</dbReference>
<dbReference type="PROSITE" id="PS50294">
    <property type="entry name" value="WD_REPEATS_REGION"/>
    <property type="match status" value="1"/>
</dbReference>
<dbReference type="PROSITE" id="PS50082">
    <property type="entry name" value="WD_REPEATS_2"/>
    <property type="match status" value="2"/>
</dbReference>
<dbReference type="AlphaFoldDB" id="A0A3P1WRV5"/>
<dbReference type="InterPro" id="IPR011047">
    <property type="entry name" value="Quinoprotein_ADH-like_sf"/>
</dbReference>
<dbReference type="RefSeq" id="WP_125228330.1">
    <property type="nucleotide sequence ID" value="NZ_RQYT01000024.1"/>
</dbReference>
<dbReference type="SUPFAM" id="SSF50998">
    <property type="entry name" value="Quinoprotein alcohol dehydrogenase-like"/>
    <property type="match status" value="1"/>
</dbReference>
<evidence type="ECO:0000256" key="2">
    <source>
        <dbReference type="ARBA" id="ARBA00022737"/>
    </source>
</evidence>
<dbReference type="PANTHER" id="PTHR19848">
    <property type="entry name" value="WD40 REPEAT PROTEIN"/>
    <property type="match status" value="1"/>
</dbReference>
<evidence type="ECO:0000256" key="1">
    <source>
        <dbReference type="ARBA" id="ARBA00022574"/>
    </source>
</evidence>
<organism evidence="4 5">
    <name type="scientific">Arachnia propionica</name>
    <dbReference type="NCBI Taxonomy" id="1750"/>
    <lineage>
        <taxon>Bacteria</taxon>
        <taxon>Bacillati</taxon>
        <taxon>Actinomycetota</taxon>
        <taxon>Actinomycetes</taxon>
        <taxon>Propionibacteriales</taxon>
        <taxon>Propionibacteriaceae</taxon>
        <taxon>Arachnia</taxon>
    </lineage>
</organism>
<dbReference type="EMBL" id="RQYT01000024">
    <property type="protein sequence ID" value="RRD49025.1"/>
    <property type="molecule type" value="Genomic_DNA"/>
</dbReference>
<evidence type="ECO:0000313" key="5">
    <source>
        <dbReference type="Proteomes" id="UP000280935"/>
    </source>
</evidence>
<feature type="repeat" description="WD" evidence="3">
    <location>
        <begin position="111"/>
        <end position="154"/>
    </location>
</feature>
<dbReference type="Proteomes" id="UP000280935">
    <property type="component" value="Unassembled WGS sequence"/>
</dbReference>
<dbReference type="OrthoDB" id="218695at2"/>
<name>A0A3P1WRV5_9ACTN</name>
<dbReference type="PANTHER" id="PTHR19848:SF8">
    <property type="entry name" value="F-BOX AND WD REPEAT DOMAIN CONTAINING 7"/>
    <property type="match status" value="1"/>
</dbReference>
<keyword evidence="1 3" id="KW-0853">WD repeat</keyword>
<proteinExistence type="predicted"/>
<dbReference type="InterPro" id="IPR019775">
    <property type="entry name" value="WD40_repeat_CS"/>
</dbReference>
<dbReference type="InterPro" id="IPR015943">
    <property type="entry name" value="WD40/YVTN_repeat-like_dom_sf"/>
</dbReference>
<dbReference type="Pfam" id="PF00400">
    <property type="entry name" value="WD40"/>
    <property type="match status" value="3"/>
</dbReference>
<dbReference type="PROSITE" id="PS00678">
    <property type="entry name" value="WD_REPEATS_1"/>
    <property type="match status" value="1"/>
</dbReference>